<protein>
    <recommendedName>
        <fullName evidence="3">Lauroyl/myristoyl acyltransferase</fullName>
    </recommendedName>
</protein>
<sequence>MRLFTVWVFLAWKNVLDHLARVAGAIRRLGDRLSGSLLRHVDFRLWLGVRRRLHAAWPLSRRARNRRAVAAANRHSLLGEEDSRPVDFAWLMQRRRLLDLAAVYAHNGPLLEQLARCSARLNRVVEPLHRAGVPVILAPMHTVSDVLAALVGADVYPGRATVIVSGDVQQHFQRAPAHGWRQRLDCCSIHDDQRRVAGKLAQAVLEAADHRRNIILFPDITPDYTLHGNSGPTAKLACRLFHRPAQLHSGIVRLSRALRAQMVCYSLYYDRGIHIRIDEPVAAENIRLALPGLVEQAMVRHADDWLLWHSHSLFFINE</sequence>
<dbReference type="EMBL" id="LT906479">
    <property type="protein sequence ID" value="SNW04756.1"/>
    <property type="molecule type" value="Genomic_DNA"/>
</dbReference>
<accession>A0A240CBZ1</accession>
<dbReference type="Proteomes" id="UP000215134">
    <property type="component" value="Chromosome 1"/>
</dbReference>
<proteinExistence type="predicted"/>
<evidence type="ECO:0008006" key="3">
    <source>
        <dbReference type="Google" id="ProtNLM"/>
    </source>
</evidence>
<evidence type="ECO:0000313" key="2">
    <source>
        <dbReference type="Proteomes" id="UP000215134"/>
    </source>
</evidence>
<dbReference type="STRING" id="1411141.GCA_001590885_02146"/>
<keyword evidence="2" id="KW-1185">Reference proteome</keyword>
<dbReference type="KEGG" id="sfj:SAMEA4384070_3988"/>
<gene>
    <name evidence="1" type="ORF">SAMEA4384070_03988</name>
</gene>
<dbReference type="AlphaFoldDB" id="A0A240CBZ1"/>
<dbReference type="RefSeq" id="WP_061796868.1">
    <property type="nucleotide sequence ID" value="NZ_CAMIQD010000001.1"/>
</dbReference>
<dbReference type="OrthoDB" id="6459610at2"/>
<dbReference type="GeneID" id="75029110"/>
<evidence type="ECO:0000313" key="1">
    <source>
        <dbReference type="EMBL" id="SNW04756.1"/>
    </source>
</evidence>
<name>A0A240CBZ1_SERFI</name>
<organism evidence="1 2">
    <name type="scientific">Serratia ficaria</name>
    <dbReference type="NCBI Taxonomy" id="61651"/>
    <lineage>
        <taxon>Bacteria</taxon>
        <taxon>Pseudomonadati</taxon>
        <taxon>Pseudomonadota</taxon>
        <taxon>Gammaproteobacteria</taxon>
        <taxon>Enterobacterales</taxon>
        <taxon>Yersiniaceae</taxon>
        <taxon>Serratia</taxon>
    </lineage>
</organism>
<reference evidence="1 2" key="1">
    <citation type="submission" date="2017-06" db="EMBL/GenBank/DDBJ databases">
        <authorList>
            <consortium name="Pathogen Informatics"/>
        </authorList>
    </citation>
    <scope>NUCLEOTIDE SEQUENCE [LARGE SCALE GENOMIC DNA]</scope>
    <source>
        <strain evidence="1 2">NCTC12148</strain>
    </source>
</reference>